<evidence type="ECO:0000313" key="2">
    <source>
        <dbReference type="Proteomes" id="UP000298030"/>
    </source>
</evidence>
<organism evidence="1 2">
    <name type="scientific">Coprinellus micaceus</name>
    <name type="common">Glistening ink-cap mushroom</name>
    <name type="synonym">Coprinus micaceus</name>
    <dbReference type="NCBI Taxonomy" id="71717"/>
    <lineage>
        <taxon>Eukaryota</taxon>
        <taxon>Fungi</taxon>
        <taxon>Dikarya</taxon>
        <taxon>Basidiomycota</taxon>
        <taxon>Agaricomycotina</taxon>
        <taxon>Agaricomycetes</taxon>
        <taxon>Agaricomycetidae</taxon>
        <taxon>Agaricales</taxon>
        <taxon>Agaricineae</taxon>
        <taxon>Psathyrellaceae</taxon>
        <taxon>Coprinellus</taxon>
    </lineage>
</organism>
<name>A0A4Y7SK96_COPMI</name>
<dbReference type="STRING" id="71717.A0A4Y7SK96"/>
<sequence length="73" mass="8360">LTHVDILVTVGDFQRSCLNIHGIIGYMVIFYPRSYPLTIEQTTTWPCDNTIMGGFTQSREEAQFLHSISIPVW</sequence>
<feature type="non-terminal residue" evidence="1">
    <location>
        <position position="1"/>
    </location>
</feature>
<keyword evidence="2" id="KW-1185">Reference proteome</keyword>
<gene>
    <name evidence="1" type="ORF">FA13DRAFT_1572683</name>
</gene>
<accession>A0A4Y7SK96</accession>
<dbReference type="Proteomes" id="UP000298030">
    <property type="component" value="Unassembled WGS sequence"/>
</dbReference>
<dbReference type="OrthoDB" id="3026189at2759"/>
<comment type="caution">
    <text evidence="1">The sequence shown here is derived from an EMBL/GenBank/DDBJ whole genome shotgun (WGS) entry which is preliminary data.</text>
</comment>
<evidence type="ECO:0000313" key="1">
    <source>
        <dbReference type="EMBL" id="TEB22293.1"/>
    </source>
</evidence>
<reference evidence="1 2" key="1">
    <citation type="journal article" date="2019" name="Nat. Ecol. Evol.">
        <title>Megaphylogeny resolves global patterns of mushroom evolution.</title>
        <authorList>
            <person name="Varga T."/>
            <person name="Krizsan K."/>
            <person name="Foldi C."/>
            <person name="Dima B."/>
            <person name="Sanchez-Garcia M."/>
            <person name="Sanchez-Ramirez S."/>
            <person name="Szollosi G.J."/>
            <person name="Szarkandi J.G."/>
            <person name="Papp V."/>
            <person name="Albert L."/>
            <person name="Andreopoulos W."/>
            <person name="Angelini C."/>
            <person name="Antonin V."/>
            <person name="Barry K.W."/>
            <person name="Bougher N.L."/>
            <person name="Buchanan P."/>
            <person name="Buyck B."/>
            <person name="Bense V."/>
            <person name="Catcheside P."/>
            <person name="Chovatia M."/>
            <person name="Cooper J."/>
            <person name="Damon W."/>
            <person name="Desjardin D."/>
            <person name="Finy P."/>
            <person name="Geml J."/>
            <person name="Haridas S."/>
            <person name="Hughes K."/>
            <person name="Justo A."/>
            <person name="Karasinski D."/>
            <person name="Kautmanova I."/>
            <person name="Kiss B."/>
            <person name="Kocsube S."/>
            <person name="Kotiranta H."/>
            <person name="LaButti K.M."/>
            <person name="Lechner B.E."/>
            <person name="Liimatainen K."/>
            <person name="Lipzen A."/>
            <person name="Lukacs Z."/>
            <person name="Mihaltcheva S."/>
            <person name="Morgado L.N."/>
            <person name="Niskanen T."/>
            <person name="Noordeloos M.E."/>
            <person name="Ohm R.A."/>
            <person name="Ortiz-Santana B."/>
            <person name="Ovrebo C."/>
            <person name="Racz N."/>
            <person name="Riley R."/>
            <person name="Savchenko A."/>
            <person name="Shiryaev A."/>
            <person name="Soop K."/>
            <person name="Spirin V."/>
            <person name="Szebenyi C."/>
            <person name="Tomsovsky M."/>
            <person name="Tulloss R.E."/>
            <person name="Uehling J."/>
            <person name="Grigoriev I.V."/>
            <person name="Vagvolgyi C."/>
            <person name="Papp T."/>
            <person name="Martin F.M."/>
            <person name="Miettinen O."/>
            <person name="Hibbett D.S."/>
            <person name="Nagy L.G."/>
        </authorList>
    </citation>
    <scope>NUCLEOTIDE SEQUENCE [LARGE SCALE GENOMIC DNA]</scope>
    <source>
        <strain evidence="1 2">FP101781</strain>
    </source>
</reference>
<dbReference type="AlphaFoldDB" id="A0A4Y7SK96"/>
<protein>
    <submittedName>
        <fullName evidence="1">Uncharacterized protein</fullName>
    </submittedName>
</protein>
<feature type="non-terminal residue" evidence="1">
    <location>
        <position position="73"/>
    </location>
</feature>
<proteinExistence type="predicted"/>
<dbReference type="EMBL" id="QPFP01000094">
    <property type="protein sequence ID" value="TEB22293.1"/>
    <property type="molecule type" value="Genomic_DNA"/>
</dbReference>